<feature type="compositionally biased region" description="Polar residues" evidence="1">
    <location>
        <begin position="94"/>
        <end position="113"/>
    </location>
</feature>
<evidence type="ECO:0000256" key="1">
    <source>
        <dbReference type="SAM" id="MobiDB-lite"/>
    </source>
</evidence>
<organism evidence="3 4">
    <name type="scientific">Niveomyces insectorum RCEF 264</name>
    <dbReference type="NCBI Taxonomy" id="1081102"/>
    <lineage>
        <taxon>Eukaryota</taxon>
        <taxon>Fungi</taxon>
        <taxon>Dikarya</taxon>
        <taxon>Ascomycota</taxon>
        <taxon>Pezizomycotina</taxon>
        <taxon>Sordariomycetes</taxon>
        <taxon>Hypocreomycetidae</taxon>
        <taxon>Hypocreales</taxon>
        <taxon>Cordycipitaceae</taxon>
        <taxon>Niveomyces</taxon>
    </lineage>
</organism>
<feature type="region of interest" description="Disordered" evidence="1">
    <location>
        <begin position="489"/>
        <end position="509"/>
    </location>
</feature>
<feature type="region of interest" description="Disordered" evidence="1">
    <location>
        <begin position="300"/>
        <end position="347"/>
    </location>
</feature>
<feature type="compositionally biased region" description="Polar residues" evidence="1">
    <location>
        <begin position="67"/>
        <end position="76"/>
    </location>
</feature>
<dbReference type="OrthoDB" id="5424797at2759"/>
<feature type="compositionally biased region" description="Basic and acidic residues" evidence="1">
    <location>
        <begin position="498"/>
        <end position="509"/>
    </location>
</feature>
<feature type="region of interest" description="Disordered" evidence="1">
    <location>
        <begin position="556"/>
        <end position="605"/>
    </location>
</feature>
<dbReference type="InterPro" id="IPR013087">
    <property type="entry name" value="Znf_C2H2_type"/>
</dbReference>
<feature type="region of interest" description="Disordered" evidence="1">
    <location>
        <begin position="156"/>
        <end position="263"/>
    </location>
</feature>
<feature type="domain" description="C2H2-type" evidence="2">
    <location>
        <begin position="443"/>
        <end position="466"/>
    </location>
</feature>
<dbReference type="Proteomes" id="UP000076874">
    <property type="component" value="Unassembled WGS sequence"/>
</dbReference>
<feature type="compositionally biased region" description="Polar residues" evidence="1">
    <location>
        <begin position="159"/>
        <end position="168"/>
    </location>
</feature>
<protein>
    <recommendedName>
        <fullName evidence="2">C2H2-type domain-containing protein</fullName>
    </recommendedName>
</protein>
<feature type="compositionally biased region" description="Low complexity" evidence="1">
    <location>
        <begin position="244"/>
        <end position="253"/>
    </location>
</feature>
<feature type="compositionally biased region" description="Basic and acidic residues" evidence="1">
    <location>
        <begin position="172"/>
        <end position="184"/>
    </location>
</feature>
<feature type="compositionally biased region" description="Pro residues" evidence="1">
    <location>
        <begin position="78"/>
        <end position="87"/>
    </location>
</feature>
<feature type="compositionally biased region" description="Polar residues" evidence="1">
    <location>
        <begin position="565"/>
        <end position="575"/>
    </location>
</feature>
<sequence length="672" mass="72930">MPSEQPGQLPATLRRPTGLDTWLLQPHAGGNSQAPVPSASDGQHRDIHGLHPAEDDDDDEQDAVSRQLLNHVSQHWSPPAPPVPAPASAPGSSTIAQKSCPQSTFHAAPVTTNGGTGPPIAPSSSILPPLRNRQYHVVPPTRPTVAASMQIRPQPFMPSASQSQQIPQTLADRSRNAPTERDELAGSDSEDPDAPLLPLVMSDLDPRYQRQTGAADEPSPKSPENASIPSLRRPPQTAQKDENSNSNRSNSNNMTGTAVQPTPLRQPVISIPLSATPPSLHRTSAAAVQSPMSVSISIPSYSPKGHRTAAKGAPSSPVVELGKRTGPPTGMPAKDGRLKGGRPKGWKPGMSYREVALRNMGYKDDEIPTLLFSRQKKRIRPAADWWEGEDAQKRGPGRPRLPTKLKPNYVLARRPGRPSLASIESVQRSIFLNSQACFIPFVCEWAGCRAELQNMATLRKHVMVVHGRSATTCRWRRCADKVPPVAFGITGANGGTGDENKENGDGDRNKTFEEHMEYYHLQPLVWQLGDGFANNSHLGPQRPLVPPLMKAKASSVPTLKAEINETGTPESQTDGSGADAGPDTDNTENAPAQSSSSSHGSYAALDIPPEQLPRYLLDDQGKQVTPLIRDPLLEPAALSQTPEDRARRLKELYRQQQYVLNKRPDRNWSRLL</sequence>
<dbReference type="AlphaFoldDB" id="A0A167YLC6"/>
<gene>
    <name evidence="3" type="ORF">SPI_01014</name>
</gene>
<proteinExistence type="predicted"/>
<feature type="region of interest" description="Disordered" evidence="1">
    <location>
        <begin position="1"/>
        <end position="128"/>
    </location>
</feature>
<accession>A0A167YLC6</accession>
<reference evidence="3 4" key="1">
    <citation type="journal article" date="2016" name="Genome Biol. Evol.">
        <title>Divergent and convergent evolution of fungal pathogenicity.</title>
        <authorList>
            <person name="Shang Y."/>
            <person name="Xiao G."/>
            <person name="Zheng P."/>
            <person name="Cen K."/>
            <person name="Zhan S."/>
            <person name="Wang C."/>
        </authorList>
    </citation>
    <scope>NUCLEOTIDE SEQUENCE [LARGE SCALE GENOMIC DNA]</scope>
    <source>
        <strain evidence="3 4">RCEF 264</strain>
    </source>
</reference>
<dbReference type="EMBL" id="AZHD01000002">
    <property type="protein sequence ID" value="OAA66438.1"/>
    <property type="molecule type" value="Genomic_DNA"/>
</dbReference>
<keyword evidence="4" id="KW-1185">Reference proteome</keyword>
<dbReference type="STRING" id="1081102.A0A167YLC6"/>
<evidence type="ECO:0000313" key="4">
    <source>
        <dbReference type="Proteomes" id="UP000076874"/>
    </source>
</evidence>
<dbReference type="PROSITE" id="PS00028">
    <property type="entry name" value="ZINC_FINGER_C2H2_1"/>
    <property type="match status" value="1"/>
</dbReference>
<evidence type="ECO:0000313" key="3">
    <source>
        <dbReference type="EMBL" id="OAA66438.1"/>
    </source>
</evidence>
<evidence type="ECO:0000259" key="2">
    <source>
        <dbReference type="PROSITE" id="PS00028"/>
    </source>
</evidence>
<name>A0A167YLC6_9HYPO</name>
<comment type="caution">
    <text evidence="3">The sequence shown here is derived from an EMBL/GenBank/DDBJ whole genome shotgun (WGS) entry which is preliminary data.</text>
</comment>
<feature type="compositionally biased region" description="Basic and acidic residues" evidence="1">
    <location>
        <begin position="42"/>
        <end position="53"/>
    </location>
</feature>